<keyword evidence="1" id="KW-0472">Membrane</keyword>
<proteinExistence type="predicted"/>
<keyword evidence="1" id="KW-1133">Transmembrane helix</keyword>
<accession>A0A7E4W517</accession>
<keyword evidence="1" id="KW-0812">Transmembrane</keyword>
<dbReference type="Proteomes" id="UP000492821">
    <property type="component" value="Unassembled WGS sequence"/>
</dbReference>
<evidence type="ECO:0000313" key="3">
    <source>
        <dbReference type="WBParaSite" id="Pan_g6928.t1"/>
    </source>
</evidence>
<keyword evidence="2" id="KW-1185">Reference proteome</keyword>
<dbReference type="WBParaSite" id="Pan_g6928.t1">
    <property type="protein sequence ID" value="Pan_g6928.t1"/>
    <property type="gene ID" value="Pan_g6928"/>
</dbReference>
<protein>
    <submittedName>
        <fullName evidence="3">Ion_trans_2 domain-containing protein</fullName>
    </submittedName>
</protein>
<evidence type="ECO:0000313" key="2">
    <source>
        <dbReference type="Proteomes" id="UP000492821"/>
    </source>
</evidence>
<organism evidence="2 3">
    <name type="scientific">Panagrellus redivivus</name>
    <name type="common">Microworm</name>
    <dbReference type="NCBI Taxonomy" id="6233"/>
    <lineage>
        <taxon>Eukaryota</taxon>
        <taxon>Metazoa</taxon>
        <taxon>Ecdysozoa</taxon>
        <taxon>Nematoda</taxon>
        <taxon>Chromadorea</taxon>
        <taxon>Rhabditida</taxon>
        <taxon>Tylenchina</taxon>
        <taxon>Panagrolaimomorpha</taxon>
        <taxon>Panagrolaimoidea</taxon>
        <taxon>Panagrolaimidae</taxon>
        <taxon>Panagrellus</taxon>
    </lineage>
</organism>
<feature type="transmembrane region" description="Helical" evidence="1">
    <location>
        <begin position="78"/>
        <end position="104"/>
    </location>
</feature>
<sequence length="105" mass="11719">MYGRRRKKMECISGMEGNRMMMNKDIRNDTLTDACRQASFRITDVEHGSDVSGGSWVMATTSFGWGIHLKLDGDALNFVILGFGVWSGTDWVGLMVVFGLTFLIC</sequence>
<reference evidence="2" key="1">
    <citation type="journal article" date="2013" name="Genetics">
        <title>The draft genome and transcriptome of Panagrellus redivivus are shaped by the harsh demands of a free-living lifestyle.</title>
        <authorList>
            <person name="Srinivasan J."/>
            <person name="Dillman A.R."/>
            <person name="Macchietto M.G."/>
            <person name="Heikkinen L."/>
            <person name="Lakso M."/>
            <person name="Fracchia K.M."/>
            <person name="Antoshechkin I."/>
            <person name="Mortazavi A."/>
            <person name="Wong G."/>
            <person name="Sternberg P.W."/>
        </authorList>
    </citation>
    <scope>NUCLEOTIDE SEQUENCE [LARGE SCALE GENOMIC DNA]</scope>
    <source>
        <strain evidence="2">MT8872</strain>
    </source>
</reference>
<evidence type="ECO:0000256" key="1">
    <source>
        <dbReference type="SAM" id="Phobius"/>
    </source>
</evidence>
<name>A0A7E4W517_PANRE</name>
<reference evidence="3" key="2">
    <citation type="submission" date="2020-10" db="UniProtKB">
        <authorList>
            <consortium name="WormBaseParasite"/>
        </authorList>
    </citation>
    <scope>IDENTIFICATION</scope>
</reference>
<dbReference type="AlphaFoldDB" id="A0A7E4W517"/>